<keyword evidence="4" id="KW-1185">Reference proteome</keyword>
<keyword evidence="3" id="KW-0812">Transmembrane</keyword>
<dbReference type="Gene3D" id="3.40.50.720">
    <property type="entry name" value="NAD(P)-binding Rossmann-like Domain"/>
    <property type="match status" value="1"/>
</dbReference>
<keyword evidence="1" id="KW-0560">Oxidoreductase</keyword>
<dbReference type="Pfam" id="PF00106">
    <property type="entry name" value="adh_short"/>
    <property type="match status" value="1"/>
</dbReference>
<dbReference type="GeneID" id="101847440"/>
<gene>
    <name evidence="5" type="primary">LOC101847440</name>
</gene>
<dbReference type="PRINTS" id="PR00080">
    <property type="entry name" value="SDRFAMILY"/>
</dbReference>
<dbReference type="PANTHER" id="PTHR43157:SF31">
    <property type="entry name" value="PHOSPHATIDYLINOSITOL-GLYCAN BIOSYNTHESIS CLASS F PROTEIN"/>
    <property type="match status" value="1"/>
</dbReference>
<dbReference type="RefSeq" id="XP_005103743.1">
    <property type="nucleotide sequence ID" value="XM_005103686.3"/>
</dbReference>
<dbReference type="InterPro" id="IPR002347">
    <property type="entry name" value="SDR_fam"/>
</dbReference>
<feature type="transmembrane region" description="Helical" evidence="3">
    <location>
        <begin position="12"/>
        <end position="32"/>
    </location>
</feature>
<name>A0ABM0JXB6_APLCA</name>
<dbReference type="PANTHER" id="PTHR43157">
    <property type="entry name" value="PHOSPHATIDYLINOSITOL-GLYCAN BIOSYNTHESIS CLASS F PROTEIN-RELATED"/>
    <property type="match status" value="1"/>
</dbReference>
<evidence type="ECO:0000256" key="3">
    <source>
        <dbReference type="SAM" id="Phobius"/>
    </source>
</evidence>
<dbReference type="PRINTS" id="PR00081">
    <property type="entry name" value="GDHRDH"/>
</dbReference>
<keyword evidence="3" id="KW-0472">Membrane</keyword>
<evidence type="ECO:0000313" key="5">
    <source>
        <dbReference type="RefSeq" id="XP_005103743.1"/>
    </source>
</evidence>
<accession>A0ABM0JXB6</accession>
<protein>
    <submittedName>
        <fullName evidence="5">Retinol dehydrogenase 13</fullName>
    </submittedName>
</protein>
<evidence type="ECO:0000256" key="1">
    <source>
        <dbReference type="ARBA" id="ARBA00023002"/>
    </source>
</evidence>
<dbReference type="InterPro" id="IPR036291">
    <property type="entry name" value="NAD(P)-bd_dom_sf"/>
</dbReference>
<keyword evidence="3" id="KW-1133">Transmembrane helix</keyword>
<sequence>MEFWDPGQVVGILIVAVVVLISAYIYFCWTLVRCDSKADLTGKVAIVTGANTGIGYHTALDLAKRNARVILACRNKEKAEQARDEIIAASQNKSVVVQIVDLCLMKSVRDFVGRIVAEERRLDILVNNAGVVSAGKPREVTDEGFETLFAANYFGPFLLTNLLLDLMKKSTPSRIVNVSSVVNKFGTIDFNNLQAEKSFQYHARYFDSKLAFVLFTRELAKRLEGSGVTANVLHPGSVYTDLLRHLNPLIRIPILVFMRFFCRSPEEGAQTSIYLAVSEDVAEISGKYFVDCDIQEKEANPVSRNMELAAKLWKVSAELTGLESN</sequence>
<evidence type="ECO:0000256" key="2">
    <source>
        <dbReference type="RuleBase" id="RU000363"/>
    </source>
</evidence>
<evidence type="ECO:0000313" key="4">
    <source>
        <dbReference type="Proteomes" id="UP000694888"/>
    </source>
</evidence>
<dbReference type="Proteomes" id="UP000694888">
    <property type="component" value="Unplaced"/>
</dbReference>
<comment type="similarity">
    <text evidence="2">Belongs to the short-chain dehydrogenases/reductases (SDR) family.</text>
</comment>
<proteinExistence type="inferred from homology"/>
<reference evidence="5" key="1">
    <citation type="submission" date="2025-08" db="UniProtKB">
        <authorList>
            <consortium name="RefSeq"/>
        </authorList>
    </citation>
    <scope>IDENTIFICATION</scope>
</reference>
<organism evidence="4 5">
    <name type="scientific">Aplysia californica</name>
    <name type="common">California sea hare</name>
    <dbReference type="NCBI Taxonomy" id="6500"/>
    <lineage>
        <taxon>Eukaryota</taxon>
        <taxon>Metazoa</taxon>
        <taxon>Spiralia</taxon>
        <taxon>Lophotrochozoa</taxon>
        <taxon>Mollusca</taxon>
        <taxon>Gastropoda</taxon>
        <taxon>Heterobranchia</taxon>
        <taxon>Euthyneura</taxon>
        <taxon>Tectipleura</taxon>
        <taxon>Aplysiida</taxon>
        <taxon>Aplysioidea</taxon>
        <taxon>Aplysiidae</taxon>
        <taxon>Aplysia</taxon>
    </lineage>
</organism>
<dbReference type="SUPFAM" id="SSF51735">
    <property type="entry name" value="NAD(P)-binding Rossmann-fold domains"/>
    <property type="match status" value="1"/>
</dbReference>